<name>A0A2J7ZL13_9CHLO</name>
<protein>
    <submittedName>
        <fullName evidence="2">Uncharacterized protein</fullName>
    </submittedName>
</protein>
<organism evidence="2 3">
    <name type="scientific">Tetrabaena socialis</name>
    <dbReference type="NCBI Taxonomy" id="47790"/>
    <lineage>
        <taxon>Eukaryota</taxon>
        <taxon>Viridiplantae</taxon>
        <taxon>Chlorophyta</taxon>
        <taxon>core chlorophytes</taxon>
        <taxon>Chlorophyceae</taxon>
        <taxon>CS clade</taxon>
        <taxon>Chlamydomonadales</taxon>
        <taxon>Tetrabaenaceae</taxon>
        <taxon>Tetrabaena</taxon>
    </lineage>
</organism>
<evidence type="ECO:0000256" key="1">
    <source>
        <dbReference type="SAM" id="MobiDB-lite"/>
    </source>
</evidence>
<dbReference type="Proteomes" id="UP000236333">
    <property type="component" value="Unassembled WGS sequence"/>
</dbReference>
<comment type="caution">
    <text evidence="2">The sequence shown here is derived from an EMBL/GenBank/DDBJ whole genome shotgun (WGS) entry which is preliminary data.</text>
</comment>
<feature type="compositionally biased region" description="Low complexity" evidence="1">
    <location>
        <begin position="45"/>
        <end position="63"/>
    </location>
</feature>
<feature type="compositionally biased region" description="Basic and acidic residues" evidence="1">
    <location>
        <begin position="125"/>
        <end position="137"/>
    </location>
</feature>
<gene>
    <name evidence="2" type="ORF">TSOC_013188</name>
</gene>
<keyword evidence="3" id="KW-1185">Reference proteome</keyword>
<feature type="region of interest" description="Disordered" evidence="1">
    <location>
        <begin position="45"/>
        <end position="68"/>
    </location>
</feature>
<dbReference type="EMBL" id="PGGS01001081">
    <property type="protein sequence ID" value="PNH00952.1"/>
    <property type="molecule type" value="Genomic_DNA"/>
</dbReference>
<feature type="region of interest" description="Disordered" evidence="1">
    <location>
        <begin position="212"/>
        <end position="234"/>
    </location>
</feature>
<feature type="region of interest" description="Disordered" evidence="1">
    <location>
        <begin position="117"/>
        <end position="137"/>
    </location>
</feature>
<proteinExistence type="predicted"/>
<sequence>MLHKPGGFSSQMQEALPTAIAAVLANASGAGQAIARALGPLPAAGEGGAAPAAAAGPRGAHAPQPHDPAADWTVQLAVAAVLHNVQRHTSTLQAACAGVVAVGGSCLQLGPRAADITAEPQAEDGPERRQEGEGARPDDAHAVMVQHVKGLPPGGGLAVAEAMRKLDAAAFIEADPSIAPLLDRRYPEFEDTGRKQGKQIVFRYNLQLADQLTTRKRKAPKRGVKGLPHMGKES</sequence>
<reference evidence="2 3" key="1">
    <citation type="journal article" date="2017" name="Mol. Biol. Evol.">
        <title>The 4-celled Tetrabaena socialis nuclear genome reveals the essential components for genetic control of cell number at the origin of multicellularity in the volvocine lineage.</title>
        <authorList>
            <person name="Featherston J."/>
            <person name="Arakaki Y."/>
            <person name="Hanschen E.R."/>
            <person name="Ferris P.J."/>
            <person name="Michod R.E."/>
            <person name="Olson B.J.S.C."/>
            <person name="Nozaki H."/>
            <person name="Durand P.M."/>
        </authorList>
    </citation>
    <scope>NUCLEOTIDE SEQUENCE [LARGE SCALE GENOMIC DNA]</scope>
    <source>
        <strain evidence="2 3">NIES-571</strain>
    </source>
</reference>
<accession>A0A2J7ZL13</accession>
<evidence type="ECO:0000313" key="3">
    <source>
        <dbReference type="Proteomes" id="UP000236333"/>
    </source>
</evidence>
<dbReference type="AlphaFoldDB" id="A0A2J7ZL13"/>
<feature type="compositionally biased region" description="Basic residues" evidence="1">
    <location>
        <begin position="214"/>
        <end position="224"/>
    </location>
</feature>
<evidence type="ECO:0000313" key="2">
    <source>
        <dbReference type="EMBL" id="PNH00952.1"/>
    </source>
</evidence>